<reference evidence="1 2" key="1">
    <citation type="submission" date="2024-10" db="EMBL/GenBank/DDBJ databases">
        <title>The Natural Products Discovery Center: Release of the First 8490 Sequenced Strains for Exploring Actinobacteria Biosynthetic Diversity.</title>
        <authorList>
            <person name="Kalkreuter E."/>
            <person name="Kautsar S.A."/>
            <person name="Yang D."/>
            <person name="Bader C.D."/>
            <person name="Teijaro C.N."/>
            <person name="Fluegel L."/>
            <person name="Davis C.M."/>
            <person name="Simpson J.R."/>
            <person name="Lauterbach L."/>
            <person name="Steele A.D."/>
            <person name="Gui C."/>
            <person name="Meng S."/>
            <person name="Li G."/>
            <person name="Viehrig K."/>
            <person name="Ye F."/>
            <person name="Su P."/>
            <person name="Kiefer A.F."/>
            <person name="Nichols A."/>
            <person name="Cepeda A.J."/>
            <person name="Yan W."/>
            <person name="Fan B."/>
            <person name="Jiang Y."/>
            <person name="Adhikari A."/>
            <person name="Zheng C.-J."/>
            <person name="Schuster L."/>
            <person name="Cowan T.M."/>
            <person name="Smanski M.J."/>
            <person name="Chevrette M.G."/>
            <person name="De Carvalho L.P.S."/>
            <person name="Shen B."/>
        </authorList>
    </citation>
    <scope>NUCLEOTIDE SEQUENCE [LARGE SCALE GENOMIC DNA]</scope>
    <source>
        <strain evidence="1 2">NPDC000140</strain>
    </source>
</reference>
<accession>A0ABW6VMJ8</accession>
<organism evidence="1 2">
    <name type="scientific">Micromonospora parva</name>
    <dbReference type="NCBI Taxonomy" id="1464048"/>
    <lineage>
        <taxon>Bacteria</taxon>
        <taxon>Bacillati</taxon>
        <taxon>Actinomycetota</taxon>
        <taxon>Actinomycetes</taxon>
        <taxon>Micromonosporales</taxon>
        <taxon>Micromonosporaceae</taxon>
        <taxon>Micromonospora</taxon>
    </lineage>
</organism>
<keyword evidence="2" id="KW-1185">Reference proteome</keyword>
<evidence type="ECO:0000313" key="2">
    <source>
        <dbReference type="Proteomes" id="UP001602287"/>
    </source>
</evidence>
<dbReference type="Proteomes" id="UP001602287">
    <property type="component" value="Unassembled WGS sequence"/>
</dbReference>
<dbReference type="EMBL" id="JBIAZM010000002">
    <property type="protein sequence ID" value="MFF5198859.1"/>
    <property type="molecule type" value="Genomic_DNA"/>
</dbReference>
<dbReference type="RefSeq" id="WP_387218034.1">
    <property type="nucleotide sequence ID" value="NZ_JBIAZM010000002.1"/>
</dbReference>
<sequence>MKPTYANLKRGQGGCLYCATHGLGAHVPAEVYLLEHEVLRSMKVGICAAGSSRVLAHKRQGWDVVRLWRGLDGSQAREAEFATLCWWRSDLGLPFGAAKDDLPQAGYTETAPLGIVDIEEVIARISASVSTATTAKARAEPRVATAVENSID</sequence>
<name>A0ABW6VMJ8_9ACTN</name>
<proteinExistence type="predicted"/>
<comment type="caution">
    <text evidence="1">The sequence shown here is derived from an EMBL/GenBank/DDBJ whole genome shotgun (WGS) entry which is preliminary data.</text>
</comment>
<protein>
    <submittedName>
        <fullName evidence="1">Uncharacterized protein</fullName>
    </submittedName>
</protein>
<gene>
    <name evidence="1" type="ORF">ACFY3B_04535</name>
</gene>
<evidence type="ECO:0000313" key="1">
    <source>
        <dbReference type="EMBL" id="MFF5198859.1"/>
    </source>
</evidence>